<keyword evidence="2" id="KW-0830">Ubiquinone</keyword>
<dbReference type="InterPro" id="IPR013217">
    <property type="entry name" value="Methyltransf_12"/>
</dbReference>
<organism evidence="2 3">
    <name type="scientific">Sinisalibacter aestuarii</name>
    <dbReference type="NCBI Taxonomy" id="2949426"/>
    <lineage>
        <taxon>Bacteria</taxon>
        <taxon>Pseudomonadati</taxon>
        <taxon>Pseudomonadota</taxon>
        <taxon>Alphaproteobacteria</taxon>
        <taxon>Rhodobacterales</taxon>
        <taxon>Roseobacteraceae</taxon>
        <taxon>Sinisalibacter</taxon>
    </lineage>
</organism>
<evidence type="ECO:0000313" key="2">
    <source>
        <dbReference type="EMBL" id="GKY88019.1"/>
    </source>
</evidence>
<feature type="domain" description="Methyltransferase type 12" evidence="1">
    <location>
        <begin position="38"/>
        <end position="128"/>
    </location>
</feature>
<dbReference type="SUPFAM" id="SSF53335">
    <property type="entry name" value="S-adenosyl-L-methionine-dependent methyltransferases"/>
    <property type="match status" value="1"/>
</dbReference>
<accession>A0ABQ5LSP5</accession>
<protein>
    <submittedName>
        <fullName evidence="2">Ubiquinone/menaquinone biosynthesis methyltransferase</fullName>
    </submittedName>
</protein>
<dbReference type="PANTHER" id="PTHR43464">
    <property type="entry name" value="METHYLTRANSFERASE"/>
    <property type="match status" value="1"/>
</dbReference>
<dbReference type="Pfam" id="PF08242">
    <property type="entry name" value="Methyltransf_12"/>
    <property type="match status" value="1"/>
</dbReference>
<dbReference type="InterPro" id="IPR029063">
    <property type="entry name" value="SAM-dependent_MTases_sf"/>
</dbReference>
<keyword evidence="3" id="KW-1185">Reference proteome</keyword>
<dbReference type="RefSeq" id="WP_281842014.1">
    <property type="nucleotide sequence ID" value="NZ_BROH01000004.1"/>
</dbReference>
<keyword evidence="2" id="KW-0808">Transferase</keyword>
<proteinExistence type="predicted"/>
<sequence length="236" mass="25469">MNPFFRLHSGLPREAPGDRASVDWAFTTGNVARDAKILDAGCGPGADIAALLENAPAGEVLAVDLHAPFIDAVKARWLDEPRVTARVQSMDEPEGPFDLVWAAGALYFLGIEAGLRHFRPHLAPGGVVAFSELAWLVDDPAPGLVWEMRKEYPEIGGAEALQARVMAAGYDICGLRVLDDAAWEAYYTPMEARIAALRPGADADLINVLNAAGEEIALWRENRDQLGYILAVARPA</sequence>
<gene>
    <name evidence="2" type="ORF">STA1M1_18880</name>
</gene>
<dbReference type="CDD" id="cd02440">
    <property type="entry name" value="AdoMet_MTases"/>
    <property type="match status" value="1"/>
</dbReference>
<comment type="caution">
    <text evidence="2">The sequence shown here is derived from an EMBL/GenBank/DDBJ whole genome shotgun (WGS) entry which is preliminary data.</text>
</comment>
<dbReference type="EMBL" id="BROH01000004">
    <property type="protein sequence ID" value="GKY88019.1"/>
    <property type="molecule type" value="Genomic_DNA"/>
</dbReference>
<dbReference type="GO" id="GO:0032259">
    <property type="term" value="P:methylation"/>
    <property type="evidence" value="ECO:0007669"/>
    <property type="project" value="UniProtKB-KW"/>
</dbReference>
<dbReference type="GO" id="GO:0008168">
    <property type="term" value="F:methyltransferase activity"/>
    <property type="evidence" value="ECO:0007669"/>
    <property type="project" value="UniProtKB-KW"/>
</dbReference>
<reference evidence="2" key="1">
    <citation type="journal article" date="2023" name="Int. J. Syst. Evol. Microbiol.">
        <title>Sinisalibacter aestuarii sp. nov., isolated from estuarine sediment of the Arakawa River.</title>
        <authorList>
            <person name="Arafat S.T."/>
            <person name="Hirano S."/>
            <person name="Sato A."/>
            <person name="Takeuchi K."/>
            <person name="Yasuda T."/>
            <person name="Terahara T."/>
            <person name="Hamada M."/>
            <person name="Kobayashi T."/>
        </authorList>
    </citation>
    <scope>NUCLEOTIDE SEQUENCE</scope>
    <source>
        <strain evidence="2">B-399</strain>
    </source>
</reference>
<evidence type="ECO:0000259" key="1">
    <source>
        <dbReference type="Pfam" id="PF08242"/>
    </source>
</evidence>
<dbReference type="Gene3D" id="3.40.50.150">
    <property type="entry name" value="Vaccinia Virus protein VP39"/>
    <property type="match status" value="1"/>
</dbReference>
<keyword evidence="2" id="KW-0489">Methyltransferase</keyword>
<evidence type="ECO:0000313" key="3">
    <source>
        <dbReference type="Proteomes" id="UP001144205"/>
    </source>
</evidence>
<dbReference type="Proteomes" id="UP001144205">
    <property type="component" value="Unassembled WGS sequence"/>
</dbReference>
<name>A0ABQ5LSP5_9RHOB</name>
<dbReference type="PANTHER" id="PTHR43464:SF94">
    <property type="entry name" value="MALONYL-[ACYL-CARRIER PROTEIN] O-METHYLTRANSFERASE"/>
    <property type="match status" value="1"/>
</dbReference>